<feature type="transmembrane region" description="Helical" evidence="8">
    <location>
        <begin position="58"/>
        <end position="79"/>
    </location>
</feature>
<evidence type="ECO:0000256" key="7">
    <source>
        <dbReference type="ARBA" id="ARBA00023136"/>
    </source>
</evidence>
<evidence type="ECO:0000313" key="10">
    <source>
        <dbReference type="EMBL" id="MFD1019289.1"/>
    </source>
</evidence>
<evidence type="ECO:0000256" key="8">
    <source>
        <dbReference type="RuleBase" id="RU363032"/>
    </source>
</evidence>
<evidence type="ECO:0000313" key="11">
    <source>
        <dbReference type="Proteomes" id="UP001596990"/>
    </source>
</evidence>
<name>A0ABW3KZL4_9BACI</name>
<proteinExistence type="inferred from homology"/>
<evidence type="ECO:0000256" key="3">
    <source>
        <dbReference type="ARBA" id="ARBA00022475"/>
    </source>
</evidence>
<evidence type="ECO:0000256" key="4">
    <source>
        <dbReference type="ARBA" id="ARBA00022519"/>
    </source>
</evidence>
<dbReference type="InterPro" id="IPR035906">
    <property type="entry name" value="MetI-like_sf"/>
</dbReference>
<evidence type="ECO:0000256" key="2">
    <source>
        <dbReference type="ARBA" id="ARBA00022448"/>
    </source>
</evidence>
<feature type="transmembrane region" description="Helical" evidence="8">
    <location>
        <begin position="235"/>
        <end position="257"/>
    </location>
</feature>
<dbReference type="PROSITE" id="PS50928">
    <property type="entry name" value="ABC_TM1"/>
    <property type="match status" value="1"/>
</dbReference>
<keyword evidence="6 8" id="KW-1133">Transmembrane helix</keyword>
<feature type="transmembrane region" description="Helical" evidence="8">
    <location>
        <begin position="100"/>
        <end position="124"/>
    </location>
</feature>
<feature type="domain" description="ABC transmembrane type-1" evidence="9">
    <location>
        <begin position="62"/>
        <end position="250"/>
    </location>
</feature>
<gene>
    <name evidence="10" type="ORF">ACFQ2J_08785</name>
</gene>
<dbReference type="SUPFAM" id="SSF161098">
    <property type="entry name" value="MetI-like"/>
    <property type="match status" value="1"/>
</dbReference>
<feature type="transmembrane region" description="Helical" evidence="8">
    <location>
        <begin position="130"/>
        <end position="149"/>
    </location>
</feature>
<keyword evidence="5 8" id="KW-0812">Transmembrane</keyword>
<sequence>MPSKFQRPIFWLIIICFFIFPIFALVFQSFTPVWRFGEPVPLDFRLDSWDILFQDERWISATFWSVFISLWIILINLAIGMLTGKAMAFSNFKGKALLEALFLAPVLLPVLAIAMGLHLMMIRLGLADTWIGVMLIHLVPTIPYSIKIFTNAYQQMGEKLIEQASMLGATSFRSWLTIELPMLKPPIRSVIFLTMVISLSQYAITSIIGGGQVITLAMVFFPYLDTANGSLLAAFSLWFALLPFLLYACLEALMKLLPYQTIRWRK</sequence>
<keyword evidence="7 8" id="KW-0472">Membrane</keyword>
<organism evidence="10 11">
    <name type="scientific">Thalassobacillus hwangdonensis</name>
    <dbReference type="NCBI Taxonomy" id="546108"/>
    <lineage>
        <taxon>Bacteria</taxon>
        <taxon>Bacillati</taxon>
        <taxon>Bacillota</taxon>
        <taxon>Bacilli</taxon>
        <taxon>Bacillales</taxon>
        <taxon>Bacillaceae</taxon>
        <taxon>Thalassobacillus</taxon>
    </lineage>
</organism>
<keyword evidence="2 8" id="KW-0813">Transport</keyword>
<keyword evidence="4" id="KW-0997">Cell inner membrane</keyword>
<protein>
    <submittedName>
        <fullName evidence="10">ABC transporter permease</fullName>
    </submittedName>
</protein>
<keyword evidence="11" id="KW-1185">Reference proteome</keyword>
<dbReference type="PANTHER" id="PTHR43357:SF4">
    <property type="entry name" value="INNER MEMBRANE ABC TRANSPORTER PERMEASE PROTEIN YDCV"/>
    <property type="match status" value="1"/>
</dbReference>
<comment type="caution">
    <text evidence="10">The sequence shown here is derived from an EMBL/GenBank/DDBJ whole genome shotgun (WGS) entry which is preliminary data.</text>
</comment>
<dbReference type="Pfam" id="PF00528">
    <property type="entry name" value="BPD_transp_1"/>
    <property type="match status" value="1"/>
</dbReference>
<feature type="transmembrane region" description="Helical" evidence="8">
    <location>
        <begin position="190"/>
        <end position="223"/>
    </location>
</feature>
<comment type="subcellular location">
    <subcellularLocation>
        <location evidence="1">Cell inner membrane</location>
        <topology evidence="1">Multi-pass membrane protein</topology>
    </subcellularLocation>
    <subcellularLocation>
        <location evidence="8">Cell membrane</location>
        <topology evidence="8">Multi-pass membrane protein</topology>
    </subcellularLocation>
</comment>
<evidence type="ECO:0000256" key="1">
    <source>
        <dbReference type="ARBA" id="ARBA00004429"/>
    </source>
</evidence>
<reference evidence="11" key="1">
    <citation type="journal article" date="2019" name="Int. J. Syst. Evol. Microbiol.">
        <title>The Global Catalogue of Microorganisms (GCM) 10K type strain sequencing project: providing services to taxonomists for standard genome sequencing and annotation.</title>
        <authorList>
            <consortium name="The Broad Institute Genomics Platform"/>
            <consortium name="The Broad Institute Genome Sequencing Center for Infectious Disease"/>
            <person name="Wu L."/>
            <person name="Ma J."/>
        </authorList>
    </citation>
    <scope>NUCLEOTIDE SEQUENCE [LARGE SCALE GENOMIC DNA]</scope>
    <source>
        <strain evidence="11">CCUG 56607</strain>
    </source>
</reference>
<dbReference type="CDD" id="cd06261">
    <property type="entry name" value="TM_PBP2"/>
    <property type="match status" value="1"/>
</dbReference>
<evidence type="ECO:0000256" key="5">
    <source>
        <dbReference type="ARBA" id="ARBA00022692"/>
    </source>
</evidence>
<evidence type="ECO:0000259" key="9">
    <source>
        <dbReference type="PROSITE" id="PS50928"/>
    </source>
</evidence>
<evidence type="ECO:0000256" key="6">
    <source>
        <dbReference type="ARBA" id="ARBA00022989"/>
    </source>
</evidence>
<dbReference type="RefSeq" id="WP_386058885.1">
    <property type="nucleotide sequence ID" value="NZ_JBHTKL010000002.1"/>
</dbReference>
<dbReference type="Gene3D" id="1.10.3720.10">
    <property type="entry name" value="MetI-like"/>
    <property type="match status" value="1"/>
</dbReference>
<feature type="transmembrane region" description="Helical" evidence="8">
    <location>
        <begin position="9"/>
        <end position="30"/>
    </location>
</feature>
<dbReference type="InterPro" id="IPR000515">
    <property type="entry name" value="MetI-like"/>
</dbReference>
<accession>A0ABW3KZL4</accession>
<dbReference type="Proteomes" id="UP001596990">
    <property type="component" value="Unassembled WGS sequence"/>
</dbReference>
<comment type="similarity">
    <text evidence="8">Belongs to the binding-protein-dependent transport system permease family.</text>
</comment>
<dbReference type="EMBL" id="JBHTKL010000002">
    <property type="protein sequence ID" value="MFD1019289.1"/>
    <property type="molecule type" value="Genomic_DNA"/>
</dbReference>
<dbReference type="PANTHER" id="PTHR43357">
    <property type="entry name" value="INNER MEMBRANE ABC TRANSPORTER PERMEASE PROTEIN YDCV"/>
    <property type="match status" value="1"/>
</dbReference>
<keyword evidence="3" id="KW-1003">Cell membrane</keyword>